<feature type="compositionally biased region" description="Low complexity" evidence="1">
    <location>
        <begin position="122"/>
        <end position="134"/>
    </location>
</feature>
<keyword evidence="3" id="KW-1185">Reference proteome</keyword>
<dbReference type="EMBL" id="BGZK01000989">
    <property type="protein sequence ID" value="GBP67722.1"/>
    <property type="molecule type" value="Genomic_DNA"/>
</dbReference>
<sequence length="147" mass="15685">MRRRTLTVDEPTDEFLARVKLKYFHDQVFPSVGRGCVLVAPRDLSGSPHAAGRAVSAGIAARPRLYARRGLPADPRELAVASLLLRACPAILISHGALEVRDARRPHGGGGNTPAYISQNTSGKGVSSSAAAVGETRRRGEAAHRRE</sequence>
<evidence type="ECO:0000313" key="2">
    <source>
        <dbReference type="EMBL" id="GBP67722.1"/>
    </source>
</evidence>
<evidence type="ECO:0000313" key="3">
    <source>
        <dbReference type="Proteomes" id="UP000299102"/>
    </source>
</evidence>
<reference evidence="2 3" key="1">
    <citation type="journal article" date="2019" name="Commun. Biol.">
        <title>The bagworm genome reveals a unique fibroin gene that provides high tensile strength.</title>
        <authorList>
            <person name="Kono N."/>
            <person name="Nakamura H."/>
            <person name="Ohtoshi R."/>
            <person name="Tomita M."/>
            <person name="Numata K."/>
            <person name="Arakawa K."/>
        </authorList>
    </citation>
    <scope>NUCLEOTIDE SEQUENCE [LARGE SCALE GENOMIC DNA]</scope>
</reference>
<gene>
    <name evidence="2" type="ORF">EVAR_40493_1</name>
</gene>
<accession>A0A4C1XYU7</accession>
<proteinExistence type="predicted"/>
<name>A0A4C1XYU7_EUMVA</name>
<feature type="region of interest" description="Disordered" evidence="1">
    <location>
        <begin position="102"/>
        <end position="147"/>
    </location>
</feature>
<feature type="compositionally biased region" description="Basic and acidic residues" evidence="1">
    <location>
        <begin position="135"/>
        <end position="147"/>
    </location>
</feature>
<evidence type="ECO:0000256" key="1">
    <source>
        <dbReference type="SAM" id="MobiDB-lite"/>
    </source>
</evidence>
<protein>
    <submittedName>
        <fullName evidence="2">Uncharacterized protein</fullName>
    </submittedName>
</protein>
<comment type="caution">
    <text evidence="2">The sequence shown here is derived from an EMBL/GenBank/DDBJ whole genome shotgun (WGS) entry which is preliminary data.</text>
</comment>
<dbReference type="AlphaFoldDB" id="A0A4C1XYU7"/>
<organism evidence="2 3">
    <name type="scientific">Eumeta variegata</name>
    <name type="common">Bagworm moth</name>
    <name type="synonym">Eumeta japonica</name>
    <dbReference type="NCBI Taxonomy" id="151549"/>
    <lineage>
        <taxon>Eukaryota</taxon>
        <taxon>Metazoa</taxon>
        <taxon>Ecdysozoa</taxon>
        <taxon>Arthropoda</taxon>
        <taxon>Hexapoda</taxon>
        <taxon>Insecta</taxon>
        <taxon>Pterygota</taxon>
        <taxon>Neoptera</taxon>
        <taxon>Endopterygota</taxon>
        <taxon>Lepidoptera</taxon>
        <taxon>Glossata</taxon>
        <taxon>Ditrysia</taxon>
        <taxon>Tineoidea</taxon>
        <taxon>Psychidae</taxon>
        <taxon>Oiketicinae</taxon>
        <taxon>Eumeta</taxon>
    </lineage>
</organism>
<dbReference type="Proteomes" id="UP000299102">
    <property type="component" value="Unassembled WGS sequence"/>
</dbReference>